<dbReference type="InterPro" id="IPR052688">
    <property type="entry name" value="Gamma-glutamyltransfase"/>
</dbReference>
<feature type="region of interest" description="Disordered" evidence="2">
    <location>
        <begin position="1"/>
        <end position="24"/>
    </location>
</feature>
<feature type="region of interest" description="Disordered" evidence="2">
    <location>
        <begin position="86"/>
        <end position="128"/>
    </location>
</feature>
<dbReference type="GO" id="GO:0070062">
    <property type="term" value="C:extracellular exosome"/>
    <property type="evidence" value="ECO:0007669"/>
    <property type="project" value="TreeGrafter"/>
</dbReference>
<feature type="compositionally biased region" description="Basic and acidic residues" evidence="2">
    <location>
        <begin position="116"/>
        <end position="128"/>
    </location>
</feature>
<dbReference type="EMBL" id="JAFIRN010000010">
    <property type="protein sequence ID" value="KAG5841102.1"/>
    <property type="molecule type" value="Genomic_DNA"/>
</dbReference>
<protein>
    <submittedName>
        <fullName evidence="4">Uncharacterized protein</fullName>
    </submittedName>
</protein>
<evidence type="ECO:0000256" key="2">
    <source>
        <dbReference type="SAM" id="MobiDB-lite"/>
    </source>
</evidence>
<keyword evidence="5" id="KW-1185">Reference proteome</keyword>
<evidence type="ECO:0000313" key="4">
    <source>
        <dbReference type="EMBL" id="KAG5841102.1"/>
    </source>
</evidence>
<gene>
    <name evidence="4" type="ORF">ANANG_G00196040</name>
</gene>
<dbReference type="InterPro" id="IPR043137">
    <property type="entry name" value="GGT_ssub_C"/>
</dbReference>
<organism evidence="4 5">
    <name type="scientific">Anguilla anguilla</name>
    <name type="common">European freshwater eel</name>
    <name type="synonym">Muraena anguilla</name>
    <dbReference type="NCBI Taxonomy" id="7936"/>
    <lineage>
        <taxon>Eukaryota</taxon>
        <taxon>Metazoa</taxon>
        <taxon>Chordata</taxon>
        <taxon>Craniata</taxon>
        <taxon>Vertebrata</taxon>
        <taxon>Euteleostomi</taxon>
        <taxon>Actinopterygii</taxon>
        <taxon>Neopterygii</taxon>
        <taxon>Teleostei</taxon>
        <taxon>Anguilliformes</taxon>
        <taxon>Anguillidae</taxon>
        <taxon>Anguilla</taxon>
    </lineage>
</organism>
<dbReference type="Gene3D" id="3.60.20.40">
    <property type="match status" value="1"/>
</dbReference>
<dbReference type="PANTHER" id="PTHR47278:SF1">
    <property type="entry name" value="GLUTATHIONE HYDROLASE 6"/>
    <property type="match status" value="1"/>
</dbReference>
<dbReference type="InterPro" id="IPR029055">
    <property type="entry name" value="Ntn_hydrolases_N"/>
</dbReference>
<dbReference type="Pfam" id="PF01019">
    <property type="entry name" value="G_glu_transpept"/>
    <property type="match status" value="1"/>
</dbReference>
<evidence type="ECO:0000313" key="5">
    <source>
        <dbReference type="Proteomes" id="UP001044222"/>
    </source>
</evidence>
<evidence type="ECO:0000256" key="3">
    <source>
        <dbReference type="SAM" id="Phobius"/>
    </source>
</evidence>
<name>A0A9D3M3P5_ANGAN</name>
<dbReference type="AlphaFoldDB" id="A0A9D3M3P5"/>
<dbReference type="Proteomes" id="UP001044222">
    <property type="component" value="Chromosome 10"/>
</dbReference>
<proteinExistence type="inferred from homology"/>
<dbReference type="SUPFAM" id="SSF56235">
    <property type="entry name" value="N-terminal nucleophile aminohydrolases (Ntn hydrolases)"/>
    <property type="match status" value="1"/>
</dbReference>
<evidence type="ECO:0000256" key="1">
    <source>
        <dbReference type="ARBA" id="ARBA00009381"/>
    </source>
</evidence>
<feature type="compositionally biased region" description="Basic and acidic residues" evidence="2">
    <location>
        <begin position="484"/>
        <end position="494"/>
    </location>
</feature>
<dbReference type="PANTHER" id="PTHR47278">
    <property type="entry name" value="GLUTATHIONE HYDROLASE 6"/>
    <property type="match status" value="1"/>
</dbReference>
<reference evidence="4" key="1">
    <citation type="submission" date="2021-01" db="EMBL/GenBank/DDBJ databases">
        <title>A chromosome-scale assembly of European eel, Anguilla anguilla.</title>
        <authorList>
            <person name="Henkel C."/>
            <person name="Jong-Raadsen S.A."/>
            <person name="Dufour S."/>
            <person name="Weltzien F.-A."/>
            <person name="Palstra A.P."/>
            <person name="Pelster B."/>
            <person name="Spaink H.P."/>
            <person name="Van Den Thillart G.E."/>
            <person name="Jansen H."/>
            <person name="Zahm M."/>
            <person name="Klopp C."/>
            <person name="Cedric C."/>
            <person name="Louis A."/>
            <person name="Berthelot C."/>
            <person name="Parey E."/>
            <person name="Roest Crollius H."/>
            <person name="Montfort J."/>
            <person name="Robinson-Rechavi M."/>
            <person name="Bucao C."/>
            <person name="Bouchez O."/>
            <person name="Gislard M."/>
            <person name="Lluch J."/>
            <person name="Milhes M."/>
            <person name="Lampietro C."/>
            <person name="Lopez Roques C."/>
            <person name="Donnadieu C."/>
            <person name="Braasch I."/>
            <person name="Desvignes T."/>
            <person name="Postlethwait J."/>
            <person name="Bobe J."/>
            <person name="Guiguen Y."/>
            <person name="Dirks R."/>
        </authorList>
    </citation>
    <scope>NUCLEOTIDE SEQUENCE</scope>
    <source>
        <strain evidence="4">Tag_6206</strain>
        <tissue evidence="4">Liver</tissue>
    </source>
</reference>
<keyword evidence="3" id="KW-0472">Membrane</keyword>
<feature type="compositionally biased region" description="Acidic residues" evidence="2">
    <location>
        <begin position="495"/>
        <end position="511"/>
    </location>
</feature>
<comment type="similarity">
    <text evidence="1">Belongs to the gamma-glutamyltransferase family.</text>
</comment>
<feature type="region of interest" description="Disordered" evidence="2">
    <location>
        <begin position="484"/>
        <end position="512"/>
    </location>
</feature>
<keyword evidence="3" id="KW-1133">Transmembrane helix</keyword>
<comment type="caution">
    <text evidence="4">The sequence shown here is derived from an EMBL/GenBank/DDBJ whole genome shotgun (WGS) entry which is preliminary data.</text>
</comment>
<dbReference type="PRINTS" id="PR01210">
    <property type="entry name" value="GGTRANSPTASE"/>
</dbReference>
<sequence>MISGSSVRYEKLPTSENYDEQGSENLEEEVTVFISQSLSPQHKVRQRRGTWVRLAVALLLLGLALGFVICEWRGCLSEEDGLRGSTAAPGHSGTGPKQKGHSHHHDDDDDEEEEDHDHHGNSEHHEHQHPDLYHHGVVITDSAICSRIGKGILEEGGNAVDAGLASLVCLGVVHPHATGVGGVFSAILYNSTSRTHKAIRPISHGSSSVAYGIPAALQGIKQLHSLFGHCGWEKLFSGAAKLAKDGFQVDQALADALISNREKILESNLCDLFCDGKGSVKVLGSTVANQKLAELLQFVSQDGSRFPESLAVKLAEDLPPTERQGFVENVQRCGVEINDPLIVETEEYSVYGATSPLSNRIISDVLGKVGEQNLLPWNNADFNSSASTYVSLLTAAKLIYNDNLAKENRSVEDLLALNPTGSHIGVLDGAGNVLIISSSLNSPFGSKRLLPSTGVLLSDVSPHPADDVLLWSCPLIVKFKHDHGDEDHDHGDEDHDHDDDDDGDDDDDDEMLAVGVTGGPSAPFVAAQIIASKVRGGKSAQDAATGPLLRLETGSSGSFSGCVSAVTNGTDVYRLLLEKEGRLEGVVRCPDSTLALMLQAHAEHVGAYGAPAALAHADGY</sequence>
<accession>A0A9D3M3P5</accession>
<feature type="transmembrane region" description="Helical" evidence="3">
    <location>
        <begin position="51"/>
        <end position="69"/>
    </location>
</feature>
<keyword evidence="3" id="KW-0812">Transmembrane</keyword>